<evidence type="ECO:0000313" key="6">
    <source>
        <dbReference type="Proteomes" id="UP000798808"/>
    </source>
</evidence>
<dbReference type="CDD" id="cd02968">
    <property type="entry name" value="SCO"/>
    <property type="match status" value="1"/>
</dbReference>
<reference evidence="5 6" key="1">
    <citation type="submission" date="2019-02" db="EMBL/GenBank/DDBJ databases">
        <authorList>
            <person name="Goldberg S.R."/>
            <person name="Haltli B.A."/>
            <person name="Correa H."/>
            <person name="Russell K.G."/>
        </authorList>
    </citation>
    <scope>NUCLEOTIDE SEQUENCE [LARGE SCALE GENOMIC DNA]</scope>
    <source>
        <strain evidence="5 6">JCM 16186</strain>
    </source>
</reference>
<dbReference type="RefSeq" id="WP_155174026.1">
    <property type="nucleotide sequence ID" value="NZ_BAAAFL010000051.1"/>
</dbReference>
<dbReference type="InterPro" id="IPR036249">
    <property type="entry name" value="Thioredoxin-like_sf"/>
</dbReference>
<dbReference type="Pfam" id="PF02630">
    <property type="entry name" value="SCO1-SenC"/>
    <property type="match status" value="1"/>
</dbReference>
<evidence type="ECO:0000259" key="4">
    <source>
        <dbReference type="PROSITE" id="PS51352"/>
    </source>
</evidence>
<dbReference type="InterPro" id="IPR003782">
    <property type="entry name" value="SCO1/SenC"/>
</dbReference>
<dbReference type="PANTHER" id="PTHR12151:SF25">
    <property type="entry name" value="LINALOOL DEHYDRATASE_ISOMERASE DOMAIN-CONTAINING PROTEIN"/>
    <property type="match status" value="1"/>
</dbReference>
<dbReference type="SUPFAM" id="SSF52833">
    <property type="entry name" value="Thioredoxin-like"/>
    <property type="match status" value="1"/>
</dbReference>
<comment type="caution">
    <text evidence="5">The sequence shown here is derived from an EMBL/GenBank/DDBJ whole genome shotgun (WGS) entry which is preliminary data.</text>
</comment>
<organism evidence="5 6">
    <name type="scientific">Fulvivirga kasyanovii</name>
    <dbReference type="NCBI Taxonomy" id="396812"/>
    <lineage>
        <taxon>Bacteria</taxon>
        <taxon>Pseudomonadati</taxon>
        <taxon>Bacteroidota</taxon>
        <taxon>Cytophagia</taxon>
        <taxon>Cytophagales</taxon>
        <taxon>Fulvivirgaceae</taxon>
        <taxon>Fulvivirga</taxon>
    </lineage>
</organism>
<keyword evidence="6" id="KW-1185">Reference proteome</keyword>
<dbReference type="PANTHER" id="PTHR12151">
    <property type="entry name" value="ELECTRON TRANSPORT PROTIN SCO1/SENC FAMILY MEMBER"/>
    <property type="match status" value="1"/>
</dbReference>
<evidence type="ECO:0000256" key="3">
    <source>
        <dbReference type="SAM" id="SignalP"/>
    </source>
</evidence>
<evidence type="ECO:0000256" key="1">
    <source>
        <dbReference type="ARBA" id="ARBA00010996"/>
    </source>
</evidence>
<dbReference type="Gene3D" id="3.40.30.10">
    <property type="entry name" value="Glutaredoxin"/>
    <property type="match status" value="1"/>
</dbReference>
<protein>
    <submittedName>
        <fullName evidence="5">SCO family protein</fullName>
    </submittedName>
</protein>
<evidence type="ECO:0000256" key="2">
    <source>
        <dbReference type="ARBA" id="ARBA00023008"/>
    </source>
</evidence>
<feature type="signal peptide" evidence="3">
    <location>
        <begin position="1"/>
        <end position="17"/>
    </location>
</feature>
<accession>A0ABW9RUS9</accession>
<dbReference type="InterPro" id="IPR013766">
    <property type="entry name" value="Thioredoxin_domain"/>
</dbReference>
<proteinExistence type="inferred from homology"/>
<feature type="chain" id="PRO_5047032485" evidence="3">
    <location>
        <begin position="18"/>
        <end position="193"/>
    </location>
</feature>
<feature type="domain" description="Thioredoxin" evidence="4">
    <location>
        <begin position="24"/>
        <end position="193"/>
    </location>
</feature>
<dbReference type="Proteomes" id="UP000798808">
    <property type="component" value="Unassembled WGS sequence"/>
</dbReference>
<keyword evidence="3" id="KW-0732">Signal</keyword>
<dbReference type="EMBL" id="SMLW01000608">
    <property type="protein sequence ID" value="MTI27019.1"/>
    <property type="molecule type" value="Genomic_DNA"/>
</dbReference>
<gene>
    <name evidence="5" type="ORF">E1163_18830</name>
</gene>
<dbReference type="PROSITE" id="PS51352">
    <property type="entry name" value="THIOREDOXIN_2"/>
    <property type="match status" value="1"/>
</dbReference>
<comment type="similarity">
    <text evidence="1">Belongs to the SCO1/2 family.</text>
</comment>
<name>A0ABW9RUS9_9BACT</name>
<evidence type="ECO:0000313" key="5">
    <source>
        <dbReference type="EMBL" id="MTI27019.1"/>
    </source>
</evidence>
<keyword evidence="2" id="KW-0186">Copper</keyword>
<sequence>MRYLALILLLIAGCAQPQPEVVQEPVSEELPELSVFHLPSTWTTQNGEDIHLKDLRGNVLVMVMIYTSCQAACPRLVADMRNIESKVQNETSKDVKYILVSIDPETDTPERLKSFAKENKMDGDQWLFLRGSEGSTREFAAVLAVKYKRISPMDFSHSNIISVFNQQGELVHQQEGLGVDNKETVAAIIELAR</sequence>